<organism evidence="4 5">
    <name type="scientific">Erythranthe guttata</name>
    <name type="common">Yellow monkey flower</name>
    <name type="synonym">Mimulus guttatus</name>
    <dbReference type="NCBI Taxonomy" id="4155"/>
    <lineage>
        <taxon>Eukaryota</taxon>
        <taxon>Viridiplantae</taxon>
        <taxon>Streptophyta</taxon>
        <taxon>Embryophyta</taxon>
        <taxon>Tracheophyta</taxon>
        <taxon>Spermatophyta</taxon>
        <taxon>Magnoliopsida</taxon>
        <taxon>eudicotyledons</taxon>
        <taxon>Gunneridae</taxon>
        <taxon>Pentapetalae</taxon>
        <taxon>asterids</taxon>
        <taxon>lamiids</taxon>
        <taxon>Lamiales</taxon>
        <taxon>Phrymaceae</taxon>
        <taxon>Erythranthe</taxon>
    </lineage>
</organism>
<evidence type="ECO:0000313" key="5">
    <source>
        <dbReference type="Proteomes" id="UP000030748"/>
    </source>
</evidence>
<keyword evidence="1" id="KW-0678">Repressor</keyword>
<dbReference type="Gene3D" id="3.40.800.20">
    <property type="entry name" value="Histone deacetylase domain"/>
    <property type="match status" value="1"/>
</dbReference>
<accession>A0A022Q8I5</accession>
<feature type="domain" description="Histone deacetylase" evidence="3">
    <location>
        <begin position="33"/>
        <end position="83"/>
    </location>
</feature>
<sequence length="84" mass="9672">MAIMEEDSPKRRRVGLMYDDRMCKHADPVDDDHVENPNRIRAIWDKLNASGLAQRCIVSNGKEAKDNHLALVHSEKHIKLIKNI</sequence>
<evidence type="ECO:0000259" key="3">
    <source>
        <dbReference type="Pfam" id="PF00850"/>
    </source>
</evidence>
<protein>
    <recommendedName>
        <fullName evidence="3">Histone deacetylase domain-containing protein</fullName>
    </recommendedName>
</protein>
<evidence type="ECO:0000256" key="2">
    <source>
        <dbReference type="ARBA" id="ARBA00022853"/>
    </source>
</evidence>
<dbReference type="STRING" id="4155.A0A022Q8I5"/>
<dbReference type="EMBL" id="KI632161">
    <property type="protein sequence ID" value="EYU23513.1"/>
    <property type="molecule type" value="Genomic_DNA"/>
</dbReference>
<dbReference type="GO" id="GO:0006325">
    <property type="term" value="P:chromatin organization"/>
    <property type="evidence" value="ECO:0007669"/>
    <property type="project" value="UniProtKB-KW"/>
</dbReference>
<gene>
    <name evidence="4" type="ORF">MIMGU_mgv1a0197121mg</name>
</gene>
<dbReference type="Pfam" id="PF00850">
    <property type="entry name" value="Hist_deacetyl"/>
    <property type="match status" value="1"/>
</dbReference>
<dbReference type="InterPro" id="IPR023696">
    <property type="entry name" value="Ureohydrolase_dom_sf"/>
</dbReference>
<dbReference type="Proteomes" id="UP000030748">
    <property type="component" value="Unassembled WGS sequence"/>
</dbReference>
<dbReference type="InterPro" id="IPR037138">
    <property type="entry name" value="His_deacetylse_dom_sf"/>
</dbReference>
<reference evidence="4 5" key="1">
    <citation type="journal article" date="2013" name="Proc. Natl. Acad. Sci. U.S.A.">
        <title>Fine-scale variation in meiotic recombination in Mimulus inferred from population shotgun sequencing.</title>
        <authorList>
            <person name="Hellsten U."/>
            <person name="Wright K.M."/>
            <person name="Jenkins J."/>
            <person name="Shu S."/>
            <person name="Yuan Y."/>
            <person name="Wessler S.R."/>
            <person name="Schmutz J."/>
            <person name="Willis J.H."/>
            <person name="Rokhsar D.S."/>
        </authorList>
    </citation>
    <scope>NUCLEOTIDE SEQUENCE [LARGE SCALE GENOMIC DNA]</scope>
    <source>
        <strain evidence="5">cv. DUN x IM62</strain>
    </source>
</reference>
<evidence type="ECO:0000313" key="4">
    <source>
        <dbReference type="EMBL" id="EYU23513.1"/>
    </source>
</evidence>
<dbReference type="PANTHER" id="PTHR10625:SF25">
    <property type="entry name" value="HISTONE DEACETYLASE 18-RELATED"/>
    <property type="match status" value="1"/>
</dbReference>
<keyword evidence="2" id="KW-0156">Chromatin regulator</keyword>
<keyword evidence="5" id="KW-1185">Reference proteome</keyword>
<feature type="non-terminal residue" evidence="4">
    <location>
        <position position="84"/>
    </location>
</feature>
<dbReference type="AlphaFoldDB" id="A0A022Q8I5"/>
<dbReference type="PANTHER" id="PTHR10625">
    <property type="entry name" value="HISTONE DEACETYLASE HDAC1-RELATED"/>
    <property type="match status" value="1"/>
</dbReference>
<name>A0A022Q8I5_ERYGU</name>
<evidence type="ECO:0000256" key="1">
    <source>
        <dbReference type="ARBA" id="ARBA00022491"/>
    </source>
</evidence>
<proteinExistence type="predicted"/>
<dbReference type="InterPro" id="IPR023801">
    <property type="entry name" value="His_deacetylse_dom"/>
</dbReference>
<dbReference type="SUPFAM" id="SSF52768">
    <property type="entry name" value="Arginase/deacetylase"/>
    <property type="match status" value="1"/>
</dbReference>